<accession>A0A8H9QZ48</accession>
<gene>
    <name evidence="1" type="ORF">I9080_002126</name>
</gene>
<name>A0A8H9QZ48_CLOPF</name>
<reference evidence="1" key="2">
    <citation type="submission" date="2020-07" db="EMBL/GenBank/DDBJ databases">
        <authorList>
            <consortium name="NCBI Pathogen Detection Project"/>
        </authorList>
    </citation>
    <scope>NUCLEOTIDE SEQUENCE</scope>
    <source>
        <strain evidence="1">C8</strain>
    </source>
</reference>
<sequence length="45" mass="5009">MNSTKKSNILIIGNKIIFLDKAKNKLKETIIFSDPKGENAFNSAI</sequence>
<dbReference type="EMBL" id="DACTCB010000011">
    <property type="protein sequence ID" value="HAT4308316.1"/>
    <property type="molecule type" value="Genomic_DNA"/>
</dbReference>
<reference evidence="1" key="1">
    <citation type="journal article" date="2018" name="Genome Biol.">
        <title>SKESA: strategic k-mer extension for scrupulous assemblies.</title>
        <authorList>
            <person name="Souvorov A."/>
            <person name="Agarwala R."/>
            <person name="Lipman D.J."/>
        </authorList>
    </citation>
    <scope>NUCLEOTIDE SEQUENCE</scope>
    <source>
        <strain evidence="1">C8</strain>
    </source>
</reference>
<comment type="caution">
    <text evidence="1">The sequence shown here is derived from an EMBL/GenBank/DDBJ whole genome shotgun (WGS) entry which is preliminary data.</text>
</comment>
<proteinExistence type="predicted"/>
<evidence type="ECO:0000313" key="1">
    <source>
        <dbReference type="EMBL" id="HAT4308316.1"/>
    </source>
</evidence>
<protein>
    <submittedName>
        <fullName evidence="1">Uncharacterized protein</fullName>
    </submittedName>
</protein>
<organism evidence="1">
    <name type="scientific">Clostridium perfringens</name>
    <dbReference type="NCBI Taxonomy" id="1502"/>
    <lineage>
        <taxon>Bacteria</taxon>
        <taxon>Bacillati</taxon>
        <taxon>Bacillota</taxon>
        <taxon>Clostridia</taxon>
        <taxon>Eubacteriales</taxon>
        <taxon>Clostridiaceae</taxon>
        <taxon>Clostridium</taxon>
    </lineage>
</organism>
<dbReference type="Proteomes" id="UP000859547">
    <property type="component" value="Unassembled WGS sequence"/>
</dbReference>
<dbReference type="AlphaFoldDB" id="A0A8H9QZ48"/>
<dbReference type="RefSeq" id="WP_004456647.1">
    <property type="nucleotide sequence ID" value="NZ_CATNXJ010000012.1"/>
</dbReference>